<gene>
    <name evidence="7" type="ORF">BTBSAS_30107</name>
    <name evidence="6" type="ORF">CNY62_02165</name>
</gene>
<evidence type="ECO:0000313" key="8">
    <source>
        <dbReference type="Proteomes" id="UP000243591"/>
    </source>
</evidence>
<organism evidence="6 8">
    <name type="scientific">Brochothrix thermosphacta</name>
    <name type="common">Microbacterium thermosphactum</name>
    <dbReference type="NCBI Taxonomy" id="2756"/>
    <lineage>
        <taxon>Bacteria</taxon>
        <taxon>Bacillati</taxon>
        <taxon>Bacillota</taxon>
        <taxon>Bacilli</taxon>
        <taxon>Bacillales</taxon>
        <taxon>Listeriaceae</taxon>
        <taxon>Brochothrix</taxon>
    </lineage>
</organism>
<evidence type="ECO:0000313" key="9">
    <source>
        <dbReference type="Proteomes" id="UP000270190"/>
    </source>
</evidence>
<dbReference type="STRING" id="2756.BFR44_01415"/>
<reference evidence="6 8" key="1">
    <citation type="submission" date="2017-09" db="EMBL/GenBank/DDBJ databases">
        <title>Complete Genome Sequences of Two Strains of the Meat Spoilage Bacterium Brochothrix thermosphacta Isolated from Ground Chicken.</title>
        <authorList>
            <person name="Paoli G.C."/>
            <person name="Wijey C."/>
            <person name="Chen C.-Y."/>
            <person name="Nguyen L."/>
            <person name="Yan X."/>
            <person name="Irwin P.L."/>
        </authorList>
    </citation>
    <scope>NUCLEOTIDE SEQUENCE [LARGE SCALE GENOMIC DNA]</scope>
    <source>
        <strain evidence="6 8">BI</strain>
    </source>
</reference>
<dbReference type="GO" id="GO:0030170">
    <property type="term" value="F:pyridoxal phosphate binding"/>
    <property type="evidence" value="ECO:0007669"/>
    <property type="project" value="UniProtKB-UniRule"/>
</dbReference>
<dbReference type="HAMAP" id="MF_02087">
    <property type="entry name" value="PLP_homeostasis"/>
    <property type="match status" value="1"/>
</dbReference>
<dbReference type="Proteomes" id="UP000270190">
    <property type="component" value="Unassembled WGS sequence"/>
</dbReference>
<proteinExistence type="inferred from homology"/>
<reference evidence="7" key="3">
    <citation type="submission" date="2018-04" db="EMBL/GenBank/DDBJ databases">
        <authorList>
            <person name="Go L.Y."/>
            <person name="Mitchell J.A."/>
        </authorList>
    </citation>
    <scope>NUCLEOTIDE SEQUENCE</scope>
    <source>
        <strain evidence="7">BSAS1 3</strain>
    </source>
</reference>
<accession>A0A1D2LWJ8</accession>
<dbReference type="NCBIfam" id="TIGR00044">
    <property type="entry name" value="YggS family pyridoxal phosphate-dependent enzyme"/>
    <property type="match status" value="1"/>
</dbReference>
<dbReference type="EMBL" id="OUNC01000023">
    <property type="protein sequence ID" value="SPP28789.1"/>
    <property type="molecule type" value="Genomic_DNA"/>
</dbReference>
<dbReference type="KEGG" id="bths:CNY62_02165"/>
<dbReference type="SUPFAM" id="SSF51419">
    <property type="entry name" value="PLP-binding barrel"/>
    <property type="match status" value="1"/>
</dbReference>
<dbReference type="InterPro" id="IPR029066">
    <property type="entry name" value="PLP-binding_barrel"/>
</dbReference>
<evidence type="ECO:0000256" key="2">
    <source>
        <dbReference type="HAMAP-Rule" id="MF_02087"/>
    </source>
</evidence>
<evidence type="ECO:0000256" key="4">
    <source>
        <dbReference type="RuleBase" id="RU004514"/>
    </source>
</evidence>
<dbReference type="Pfam" id="PF01168">
    <property type="entry name" value="Ala_racemase_N"/>
    <property type="match status" value="1"/>
</dbReference>
<dbReference type="InterPro" id="IPR011078">
    <property type="entry name" value="PyrdxlP_homeostasis"/>
</dbReference>
<dbReference type="InterPro" id="IPR001608">
    <property type="entry name" value="Ala_racemase_N"/>
</dbReference>
<dbReference type="PANTHER" id="PTHR10146">
    <property type="entry name" value="PROLINE SYNTHETASE CO-TRANSCRIBED BACTERIAL HOMOLOG PROTEIN"/>
    <property type="match status" value="1"/>
</dbReference>
<dbReference type="CDD" id="cd00635">
    <property type="entry name" value="PLPDE_III_YBL036c_like"/>
    <property type="match status" value="1"/>
</dbReference>
<evidence type="ECO:0000313" key="6">
    <source>
        <dbReference type="EMBL" id="ATF25289.1"/>
    </source>
</evidence>
<protein>
    <recommendedName>
        <fullName evidence="2">Pyridoxal phosphate homeostasis protein</fullName>
        <shortName evidence="2">PLP homeostasis protein</shortName>
    </recommendedName>
</protein>
<dbReference type="OrthoDB" id="9804072at2"/>
<dbReference type="RefSeq" id="WP_069118794.1">
    <property type="nucleotide sequence ID" value="NZ_CBCPHX010000003.1"/>
</dbReference>
<dbReference type="PROSITE" id="PS01211">
    <property type="entry name" value="UPF0001"/>
    <property type="match status" value="1"/>
</dbReference>
<reference evidence="9" key="2">
    <citation type="submission" date="2018-04" db="EMBL/GenBank/DDBJ databases">
        <authorList>
            <person name="Illikoud N."/>
        </authorList>
    </citation>
    <scope>NUCLEOTIDE SEQUENCE [LARGE SCALE GENOMIC DNA]</scope>
</reference>
<keyword evidence="1 2" id="KW-0663">Pyridoxal phosphate</keyword>
<dbReference type="Gene3D" id="3.20.20.10">
    <property type="entry name" value="Alanine racemase"/>
    <property type="match status" value="1"/>
</dbReference>
<comment type="similarity">
    <text evidence="2 4">Belongs to the pyridoxal phosphate-binding protein YggS/PROSC family.</text>
</comment>
<dbReference type="AlphaFoldDB" id="A0A1D2LWJ8"/>
<sequence>MSIKSNFSAVTHKISVSAAAVGTNPQLVAVTKTVSSDVIEELYALGQRHFGENRADAISAKHDVLNERYPDIVWHFIGSLQTRKVKDILPFVSYIHSLDRLSLAKEISKRADRVIDCFIEVNVSGEDSKHGLVPEDVVSFIEKLQEYQNINIIGLMTMAPFTSNDDELKNVFSNLKTIQEDVIKQNFEWAPCTELSMGMSNDYPIAISAGATFVRVGTELVTEI</sequence>
<evidence type="ECO:0000259" key="5">
    <source>
        <dbReference type="Pfam" id="PF01168"/>
    </source>
</evidence>
<name>A0A1D2LWJ8_BROTH</name>
<dbReference type="PIRSF" id="PIRSF004848">
    <property type="entry name" value="YBL036c_PLPDEIII"/>
    <property type="match status" value="1"/>
</dbReference>
<dbReference type="EMBL" id="CP023483">
    <property type="protein sequence ID" value="ATF25289.1"/>
    <property type="molecule type" value="Genomic_DNA"/>
</dbReference>
<dbReference type="FunFam" id="3.20.20.10:FF:000018">
    <property type="entry name" value="Pyridoxal phosphate homeostasis protein"/>
    <property type="match status" value="1"/>
</dbReference>
<evidence type="ECO:0000313" key="7">
    <source>
        <dbReference type="EMBL" id="SPP28789.1"/>
    </source>
</evidence>
<keyword evidence="8" id="KW-1185">Reference proteome</keyword>
<feature type="modified residue" description="N6-(pyridoxal phosphate)lysine" evidence="2 3">
    <location>
        <position position="32"/>
    </location>
</feature>
<dbReference type="Proteomes" id="UP000243591">
    <property type="component" value="Chromosome"/>
</dbReference>
<comment type="function">
    <text evidence="2">Pyridoxal 5'-phosphate (PLP)-binding protein, which is involved in PLP homeostasis.</text>
</comment>
<evidence type="ECO:0000256" key="1">
    <source>
        <dbReference type="ARBA" id="ARBA00022898"/>
    </source>
</evidence>
<comment type="cofactor">
    <cofactor evidence="3">
        <name>pyridoxal 5'-phosphate</name>
        <dbReference type="ChEBI" id="CHEBI:597326"/>
    </cofactor>
</comment>
<feature type="domain" description="Alanine racemase N-terminal" evidence="5">
    <location>
        <begin position="7"/>
        <end position="219"/>
    </location>
</feature>
<dbReference type="PANTHER" id="PTHR10146:SF14">
    <property type="entry name" value="PYRIDOXAL PHOSPHATE HOMEOSTASIS PROTEIN"/>
    <property type="match status" value="1"/>
</dbReference>
<evidence type="ECO:0000256" key="3">
    <source>
        <dbReference type="PIRSR" id="PIRSR004848-1"/>
    </source>
</evidence>